<dbReference type="EMBL" id="WIUZ02000002">
    <property type="protein sequence ID" value="KAF9791031.1"/>
    <property type="molecule type" value="Genomic_DNA"/>
</dbReference>
<organism evidence="2 3">
    <name type="scientific">Thelephora terrestris</name>
    <dbReference type="NCBI Taxonomy" id="56493"/>
    <lineage>
        <taxon>Eukaryota</taxon>
        <taxon>Fungi</taxon>
        <taxon>Dikarya</taxon>
        <taxon>Basidiomycota</taxon>
        <taxon>Agaricomycotina</taxon>
        <taxon>Agaricomycetes</taxon>
        <taxon>Thelephorales</taxon>
        <taxon>Thelephoraceae</taxon>
        <taxon>Thelephora</taxon>
    </lineage>
</organism>
<reference evidence="2" key="2">
    <citation type="submission" date="2020-11" db="EMBL/GenBank/DDBJ databases">
        <authorList>
            <consortium name="DOE Joint Genome Institute"/>
            <person name="Kuo A."/>
            <person name="Miyauchi S."/>
            <person name="Kiss E."/>
            <person name="Drula E."/>
            <person name="Kohler A."/>
            <person name="Sanchez-Garcia M."/>
            <person name="Andreopoulos B."/>
            <person name="Barry K.W."/>
            <person name="Bonito G."/>
            <person name="Buee M."/>
            <person name="Carver A."/>
            <person name="Chen C."/>
            <person name="Cichocki N."/>
            <person name="Clum A."/>
            <person name="Culley D."/>
            <person name="Crous P.W."/>
            <person name="Fauchery L."/>
            <person name="Girlanda M."/>
            <person name="Hayes R."/>
            <person name="Keri Z."/>
            <person name="Labutti K."/>
            <person name="Lipzen A."/>
            <person name="Lombard V."/>
            <person name="Magnuson J."/>
            <person name="Maillard F."/>
            <person name="Morin E."/>
            <person name="Murat C."/>
            <person name="Nolan M."/>
            <person name="Ohm R."/>
            <person name="Pangilinan J."/>
            <person name="Pereira M."/>
            <person name="Perotto S."/>
            <person name="Peter M."/>
            <person name="Riley R."/>
            <person name="Sitrit Y."/>
            <person name="Stielow B."/>
            <person name="Szollosi G."/>
            <person name="Zifcakova L."/>
            <person name="Stursova M."/>
            <person name="Spatafora J.W."/>
            <person name="Tedersoo L."/>
            <person name="Vaario L.-M."/>
            <person name="Yamada A."/>
            <person name="Yan M."/>
            <person name="Wang P."/>
            <person name="Xu J."/>
            <person name="Bruns T."/>
            <person name="Baldrian P."/>
            <person name="Vilgalys R."/>
            <person name="Henrissat B."/>
            <person name="Grigoriev I.V."/>
            <person name="Hibbett D."/>
            <person name="Nagy L.G."/>
            <person name="Martin F.M."/>
        </authorList>
    </citation>
    <scope>NUCLEOTIDE SEQUENCE</scope>
    <source>
        <strain evidence="2">UH-Tt-Lm1</strain>
    </source>
</reference>
<reference evidence="2" key="1">
    <citation type="journal article" date="2020" name="Nat. Commun.">
        <title>Large-scale genome sequencing of mycorrhizal fungi provides insights into the early evolution of symbiotic traits.</title>
        <authorList>
            <person name="Miyauchi S."/>
            <person name="Kiss E."/>
            <person name="Kuo A."/>
            <person name="Drula E."/>
            <person name="Kohler A."/>
            <person name="Sanchez-Garcia M."/>
            <person name="Morin E."/>
            <person name="Andreopoulos B."/>
            <person name="Barry K.W."/>
            <person name="Bonito G."/>
            <person name="Buee M."/>
            <person name="Carver A."/>
            <person name="Chen C."/>
            <person name="Cichocki N."/>
            <person name="Clum A."/>
            <person name="Culley D."/>
            <person name="Crous P.W."/>
            <person name="Fauchery L."/>
            <person name="Girlanda M."/>
            <person name="Hayes R.D."/>
            <person name="Keri Z."/>
            <person name="LaButti K."/>
            <person name="Lipzen A."/>
            <person name="Lombard V."/>
            <person name="Magnuson J."/>
            <person name="Maillard F."/>
            <person name="Murat C."/>
            <person name="Nolan M."/>
            <person name="Ohm R.A."/>
            <person name="Pangilinan J."/>
            <person name="Pereira M.F."/>
            <person name="Perotto S."/>
            <person name="Peter M."/>
            <person name="Pfister S."/>
            <person name="Riley R."/>
            <person name="Sitrit Y."/>
            <person name="Stielow J.B."/>
            <person name="Szollosi G."/>
            <person name="Zifcakova L."/>
            <person name="Stursova M."/>
            <person name="Spatafora J.W."/>
            <person name="Tedersoo L."/>
            <person name="Vaario L.M."/>
            <person name="Yamada A."/>
            <person name="Yan M."/>
            <person name="Wang P."/>
            <person name="Xu J."/>
            <person name="Bruns T."/>
            <person name="Baldrian P."/>
            <person name="Vilgalys R."/>
            <person name="Dunand C."/>
            <person name="Henrissat B."/>
            <person name="Grigoriev I.V."/>
            <person name="Hibbett D."/>
            <person name="Nagy L.G."/>
            <person name="Martin F.M."/>
        </authorList>
    </citation>
    <scope>NUCLEOTIDE SEQUENCE</scope>
    <source>
        <strain evidence="2">UH-Tt-Lm1</strain>
    </source>
</reference>
<proteinExistence type="predicted"/>
<evidence type="ECO:0000313" key="2">
    <source>
        <dbReference type="EMBL" id="KAF9791031.1"/>
    </source>
</evidence>
<dbReference type="Proteomes" id="UP000736335">
    <property type="component" value="Unassembled WGS sequence"/>
</dbReference>
<accession>A0A9P6LBD0</accession>
<name>A0A9P6LBD0_9AGAM</name>
<evidence type="ECO:0000313" key="3">
    <source>
        <dbReference type="Proteomes" id="UP000736335"/>
    </source>
</evidence>
<keyword evidence="3" id="KW-1185">Reference proteome</keyword>
<sequence length="285" mass="31358">MCLTCLEKPACAHDQHICKFPDADTYAVPNTWYTIPAEHALLVASGPGITGTLSGRPQYDCSSYQEISSQRAQLDYLSGGETPTEVQEQAHTRRPPITRDPVPQEPYESARRQEQPTGSKVIEFVVNGEEGVRLSDALEGSWTGFEGRHDTFSFGDGGRLQILLRLHFVGCSPWKSKARVTKLGLLSSISHASQVHTVTSAANRQPVTRAKLASEVAKSIRKFIAREKANGHDAVHPSCGWGDVSLEDVFLTRMVRASQASWQPEFSIERISVAEGSLERSGRRV</sequence>
<dbReference type="AlphaFoldDB" id="A0A9P6LBD0"/>
<gene>
    <name evidence="2" type="ORF">BJ322DRAFT_1208299</name>
</gene>
<protein>
    <submittedName>
        <fullName evidence="2">Uncharacterized protein</fullName>
    </submittedName>
</protein>
<feature type="region of interest" description="Disordered" evidence="1">
    <location>
        <begin position="80"/>
        <end position="118"/>
    </location>
</feature>
<evidence type="ECO:0000256" key="1">
    <source>
        <dbReference type="SAM" id="MobiDB-lite"/>
    </source>
</evidence>
<dbReference type="OrthoDB" id="2639744at2759"/>
<comment type="caution">
    <text evidence="2">The sequence shown here is derived from an EMBL/GenBank/DDBJ whole genome shotgun (WGS) entry which is preliminary data.</text>
</comment>